<evidence type="ECO:0000256" key="2">
    <source>
        <dbReference type="ARBA" id="ARBA00022475"/>
    </source>
</evidence>
<keyword evidence="8 10" id="KW-0675">Receptor</keyword>
<reference evidence="11" key="1">
    <citation type="journal article" date="2023" name="G3 (Bethesda)">
        <title>Whole genome assemblies of Zophobas morio and Tenebrio molitor.</title>
        <authorList>
            <person name="Kaur S."/>
            <person name="Stinson S.A."/>
            <person name="diCenzo G.C."/>
        </authorList>
    </citation>
    <scope>NUCLEOTIDE SEQUENCE</scope>
    <source>
        <strain evidence="11">QUZm001</strain>
    </source>
</reference>
<keyword evidence="3 10" id="KW-0716">Sensory transduction</keyword>
<evidence type="ECO:0000256" key="10">
    <source>
        <dbReference type="RuleBase" id="RU351113"/>
    </source>
</evidence>
<protein>
    <recommendedName>
        <fullName evidence="10">Odorant receptor</fullName>
    </recommendedName>
</protein>
<dbReference type="InterPro" id="IPR004117">
    <property type="entry name" value="7tm6_olfct_rcpt"/>
</dbReference>
<feature type="transmembrane region" description="Helical" evidence="10">
    <location>
        <begin position="258"/>
        <end position="280"/>
    </location>
</feature>
<evidence type="ECO:0000256" key="5">
    <source>
        <dbReference type="ARBA" id="ARBA00022725"/>
    </source>
</evidence>
<feature type="transmembrane region" description="Helical" evidence="10">
    <location>
        <begin position="168"/>
        <end position="193"/>
    </location>
</feature>
<keyword evidence="12" id="KW-1185">Reference proteome</keyword>
<feature type="transmembrane region" description="Helical" evidence="10">
    <location>
        <begin position="309"/>
        <end position="326"/>
    </location>
</feature>
<feature type="transmembrane region" description="Helical" evidence="10">
    <location>
        <begin position="416"/>
        <end position="435"/>
    </location>
</feature>
<gene>
    <name evidence="11" type="ORF">Zmor_007633</name>
</gene>
<keyword evidence="9 10" id="KW-0807">Transducer</keyword>
<proteinExistence type="inferred from homology"/>
<evidence type="ECO:0000256" key="6">
    <source>
        <dbReference type="ARBA" id="ARBA00022989"/>
    </source>
</evidence>
<evidence type="ECO:0000256" key="3">
    <source>
        <dbReference type="ARBA" id="ARBA00022606"/>
    </source>
</evidence>
<feature type="transmembrane region" description="Helical" evidence="10">
    <location>
        <begin position="105"/>
        <end position="126"/>
    </location>
</feature>
<dbReference type="Proteomes" id="UP001168821">
    <property type="component" value="Unassembled WGS sequence"/>
</dbReference>
<keyword evidence="6 10" id="KW-1133">Transmembrane helix</keyword>
<comment type="similarity">
    <text evidence="10">Belongs to the insect chemoreceptor superfamily. Heteromeric odorant receptor channel (TC 1.A.69) family.</text>
</comment>
<accession>A0AA38ITZ0</accession>
<dbReference type="GO" id="GO:0007165">
    <property type="term" value="P:signal transduction"/>
    <property type="evidence" value="ECO:0007669"/>
    <property type="project" value="UniProtKB-KW"/>
</dbReference>
<feature type="transmembrane region" description="Helical" evidence="10">
    <location>
        <begin position="138"/>
        <end position="156"/>
    </location>
</feature>
<dbReference type="GO" id="GO:0005549">
    <property type="term" value="F:odorant binding"/>
    <property type="evidence" value="ECO:0007669"/>
    <property type="project" value="InterPro"/>
</dbReference>
<organism evidence="11 12">
    <name type="scientific">Zophobas morio</name>
    <dbReference type="NCBI Taxonomy" id="2755281"/>
    <lineage>
        <taxon>Eukaryota</taxon>
        <taxon>Metazoa</taxon>
        <taxon>Ecdysozoa</taxon>
        <taxon>Arthropoda</taxon>
        <taxon>Hexapoda</taxon>
        <taxon>Insecta</taxon>
        <taxon>Pterygota</taxon>
        <taxon>Neoptera</taxon>
        <taxon>Endopterygota</taxon>
        <taxon>Coleoptera</taxon>
        <taxon>Polyphaga</taxon>
        <taxon>Cucujiformia</taxon>
        <taxon>Tenebrionidae</taxon>
        <taxon>Zophobas</taxon>
    </lineage>
</organism>
<dbReference type="AlphaFoldDB" id="A0AA38ITZ0"/>
<dbReference type="PANTHER" id="PTHR21137:SF35">
    <property type="entry name" value="ODORANT RECEPTOR 19A-RELATED"/>
    <property type="match status" value="1"/>
</dbReference>
<evidence type="ECO:0000313" key="12">
    <source>
        <dbReference type="Proteomes" id="UP001168821"/>
    </source>
</evidence>
<keyword evidence="7 10" id="KW-0472">Membrane</keyword>
<dbReference type="EMBL" id="JALNTZ010000002">
    <property type="protein sequence ID" value="KAJ3663347.1"/>
    <property type="molecule type" value="Genomic_DNA"/>
</dbReference>
<comment type="subcellular location">
    <subcellularLocation>
        <location evidence="1 10">Cell membrane</location>
        <topology evidence="1 10">Multi-pass membrane protein</topology>
    </subcellularLocation>
</comment>
<keyword evidence="5 10" id="KW-0552">Olfaction</keyword>
<evidence type="ECO:0000256" key="9">
    <source>
        <dbReference type="ARBA" id="ARBA00023224"/>
    </source>
</evidence>
<evidence type="ECO:0000256" key="4">
    <source>
        <dbReference type="ARBA" id="ARBA00022692"/>
    </source>
</evidence>
<dbReference type="GO" id="GO:0005886">
    <property type="term" value="C:plasma membrane"/>
    <property type="evidence" value="ECO:0007669"/>
    <property type="project" value="UniProtKB-SubCell"/>
</dbReference>
<dbReference type="PANTHER" id="PTHR21137">
    <property type="entry name" value="ODORANT RECEPTOR"/>
    <property type="match status" value="1"/>
</dbReference>
<sequence length="445" mass="51910">MAIFLSPFSPILDSLVYDKSPVLVVSVQTLFVSVKIFVGTQRHILKDNRKLLDMSIRSNQILLMWLQHHPSSLSPDEEYNNFFQVVILMKVVINSVFSTSGNFRLTLIVFLHSYIFSVVLVLFKMLRNKVKNFQNFNWRDVIKVNLYLLFIVGLWPKGGLYKTSFYTFYAIISNILFIGCSTVFQAMVIFYAYSNILDLADALFVSLAELVVFGKLYCYIKNMALVQKLLAIFHEPIFQPVNFKQVLIVQKATRQWKIFYWVYVHTAAATVLFWTFYPVFDQSVKEYRLPFSAWYPFNTSFTPNYEITYMYQVVSIWFISVADVNMDMFIIALMMFTGVQCDILCDNLRNINSLDYHQDLVTCVHHYRAILSFAKHSNDFFSWMIFLIFGSVILSNSVSMFRLTMVEPSSSEFCSLAFYVTCTVLQIFIHCWFGNQIAAKVREMI</sequence>
<evidence type="ECO:0000313" key="11">
    <source>
        <dbReference type="EMBL" id="KAJ3663347.1"/>
    </source>
</evidence>
<evidence type="ECO:0000256" key="8">
    <source>
        <dbReference type="ARBA" id="ARBA00023170"/>
    </source>
</evidence>
<comment type="caution">
    <text evidence="11">The sequence shown here is derived from an EMBL/GenBank/DDBJ whole genome shotgun (WGS) entry which is preliminary data.</text>
</comment>
<evidence type="ECO:0000256" key="7">
    <source>
        <dbReference type="ARBA" id="ARBA00023136"/>
    </source>
</evidence>
<name>A0AA38ITZ0_9CUCU</name>
<keyword evidence="4 10" id="KW-0812">Transmembrane</keyword>
<keyword evidence="2" id="KW-1003">Cell membrane</keyword>
<dbReference type="Pfam" id="PF02949">
    <property type="entry name" value="7tm_6"/>
    <property type="match status" value="1"/>
</dbReference>
<dbReference type="GO" id="GO:0004984">
    <property type="term" value="F:olfactory receptor activity"/>
    <property type="evidence" value="ECO:0007669"/>
    <property type="project" value="InterPro"/>
</dbReference>
<feature type="transmembrane region" description="Helical" evidence="10">
    <location>
        <begin position="380"/>
        <end position="404"/>
    </location>
</feature>
<evidence type="ECO:0000256" key="1">
    <source>
        <dbReference type="ARBA" id="ARBA00004651"/>
    </source>
</evidence>